<dbReference type="Proteomes" id="UP000481043">
    <property type="component" value="Unassembled WGS sequence"/>
</dbReference>
<name>A0A6M0Q7M0_9BACI</name>
<dbReference type="PANTHER" id="PTHR43215">
    <property type="entry name" value="RADIAL SPOKE HEAD 1 HOMOLOG"/>
    <property type="match status" value="1"/>
</dbReference>
<dbReference type="Pfam" id="PF02493">
    <property type="entry name" value="MORN"/>
    <property type="match status" value="3"/>
</dbReference>
<dbReference type="AlphaFoldDB" id="A0A6M0Q7M0"/>
<evidence type="ECO:0008006" key="4">
    <source>
        <dbReference type="Google" id="ProtNLM"/>
    </source>
</evidence>
<dbReference type="PANTHER" id="PTHR43215:SF14">
    <property type="entry name" value="RADIAL SPOKE HEAD 1 HOMOLOG"/>
    <property type="match status" value="1"/>
</dbReference>
<dbReference type="SMART" id="SM00698">
    <property type="entry name" value="MORN"/>
    <property type="match status" value="3"/>
</dbReference>
<gene>
    <name evidence="2" type="ORF">G4D63_11525</name>
</gene>
<accession>A0A6M0Q7M0</accession>
<evidence type="ECO:0000313" key="2">
    <source>
        <dbReference type="EMBL" id="NEY72356.1"/>
    </source>
</evidence>
<sequence length="256" mass="28639">MASYMFLDKNNNLITESEFSAFKILHPEEENIRFQKVTLCGICYGNLSNHLNRKVNMKRKANQTPSAISSNKSRKVDHYYICPFCHTHNEPLSNTCKNCTRILFSTEYETKRVSSKSTKINLNPKQVMLLIGIVLFAVYLLTPNDTNLVHNMIDRATIESSSSNEPGYYEWPDGTTYNGEFENGLAHGKGTIEWVNGNIYTGDFTEGKITGQGKLMFSDGAVYEGSLSDGQPHGVGTMKYSNGSTFSGLWVNGKPN</sequence>
<protein>
    <recommendedName>
        <fullName evidence="4">MORN repeat protein</fullName>
    </recommendedName>
</protein>
<comment type="caution">
    <text evidence="2">The sequence shown here is derived from an EMBL/GenBank/DDBJ whole genome shotgun (WGS) entry which is preliminary data.</text>
</comment>
<proteinExistence type="predicted"/>
<organism evidence="2 3">
    <name type="scientific">Bacillus mesophilus</name>
    <dbReference type="NCBI Taxonomy" id="1808955"/>
    <lineage>
        <taxon>Bacteria</taxon>
        <taxon>Bacillati</taxon>
        <taxon>Bacillota</taxon>
        <taxon>Bacilli</taxon>
        <taxon>Bacillales</taxon>
        <taxon>Bacillaceae</taxon>
        <taxon>Bacillus</taxon>
    </lineage>
</organism>
<dbReference type="RefSeq" id="WP_163179803.1">
    <property type="nucleotide sequence ID" value="NZ_JAAIWM010000003.1"/>
</dbReference>
<dbReference type="InterPro" id="IPR003409">
    <property type="entry name" value="MORN"/>
</dbReference>
<keyword evidence="1" id="KW-0677">Repeat</keyword>
<reference evidence="2 3" key="1">
    <citation type="submission" date="2020-02" db="EMBL/GenBank/DDBJ databases">
        <title>Bacillus aquiflavi sp. nov., isolated from yellow water of strong flavor Chinese baijiu in Yibin region of China.</title>
        <authorList>
            <person name="Xie J."/>
        </authorList>
    </citation>
    <scope>NUCLEOTIDE SEQUENCE [LARGE SCALE GENOMIC DNA]</scope>
    <source>
        <strain evidence="2 3">SA4</strain>
    </source>
</reference>
<evidence type="ECO:0000313" key="3">
    <source>
        <dbReference type="Proteomes" id="UP000481043"/>
    </source>
</evidence>
<dbReference type="EMBL" id="JAAIWM010000003">
    <property type="protein sequence ID" value="NEY72356.1"/>
    <property type="molecule type" value="Genomic_DNA"/>
</dbReference>
<dbReference type="SUPFAM" id="SSF82185">
    <property type="entry name" value="Histone H3 K4-specific methyltransferase SET7/9 N-terminal domain"/>
    <property type="match status" value="1"/>
</dbReference>
<evidence type="ECO:0000256" key="1">
    <source>
        <dbReference type="ARBA" id="ARBA00022737"/>
    </source>
</evidence>
<dbReference type="Gene3D" id="2.20.110.10">
    <property type="entry name" value="Histone H3 K4-specific methyltransferase SET7/9 N-terminal domain"/>
    <property type="match status" value="2"/>
</dbReference>
<keyword evidence="3" id="KW-1185">Reference proteome</keyword>